<dbReference type="InterPro" id="IPR025110">
    <property type="entry name" value="AMP-bd_C"/>
</dbReference>
<feature type="domain" description="AMP-binding enzyme C-terminal" evidence="4">
    <location>
        <begin position="399"/>
        <end position="474"/>
    </location>
</feature>
<protein>
    <submittedName>
        <fullName evidence="5">AMP-binding protein</fullName>
    </submittedName>
</protein>
<organism evidence="5 6">
    <name type="scientific">Nocardia brasiliensis</name>
    <dbReference type="NCBI Taxonomy" id="37326"/>
    <lineage>
        <taxon>Bacteria</taxon>
        <taxon>Bacillati</taxon>
        <taxon>Actinomycetota</taxon>
        <taxon>Actinomycetes</taxon>
        <taxon>Mycobacteriales</taxon>
        <taxon>Nocardiaceae</taxon>
        <taxon>Nocardia</taxon>
    </lineage>
</organism>
<feature type="domain" description="AMP-dependent synthetase/ligase" evidence="3">
    <location>
        <begin position="147"/>
        <end position="339"/>
    </location>
</feature>
<comment type="similarity">
    <text evidence="1">Belongs to the ATP-dependent AMP-binding enzyme family.</text>
</comment>
<dbReference type="Gene3D" id="3.40.50.12780">
    <property type="entry name" value="N-terminal domain of ligase-like"/>
    <property type="match status" value="1"/>
</dbReference>
<dbReference type="Gene3D" id="3.30.300.30">
    <property type="match status" value="1"/>
</dbReference>
<dbReference type="GO" id="GO:0006631">
    <property type="term" value="P:fatty acid metabolic process"/>
    <property type="evidence" value="ECO:0007669"/>
    <property type="project" value="TreeGrafter"/>
</dbReference>
<dbReference type="InterPro" id="IPR042099">
    <property type="entry name" value="ANL_N_sf"/>
</dbReference>
<keyword evidence="2" id="KW-0436">Ligase</keyword>
<dbReference type="Pfam" id="PF00501">
    <property type="entry name" value="AMP-binding"/>
    <property type="match status" value="2"/>
</dbReference>
<dbReference type="AlphaFoldDB" id="A0A6G9XSC9"/>
<dbReference type="GO" id="GO:0031956">
    <property type="term" value="F:medium-chain fatty acid-CoA ligase activity"/>
    <property type="evidence" value="ECO:0007669"/>
    <property type="project" value="TreeGrafter"/>
</dbReference>
<sequence length="479" mass="51656">MSVVGRVSIGELIEKTAAQRPAACAVSVRGFTTGTSADISWHELVQRTHEHAEKYRKVGIREGAVVAVALPPGIGHVVATLALWDIGAVVLPVDHRWSAATRAAIVARYPRGWVVEGAGLDLVAHHRRAVAPPHLPADGLPRSVSMSGGTTGVPKLLVRNRPWAYDAAGPLTAEESARGMDYGQTQLVGLPLYHAGFGALYHGLALGHRIVLPGNASPKLYLELLRSECVQVVRTVPAQMGTLLEASARESHWFASLRLVVHTAARCPESVKRGWLALVEPSAVYEEYGSVERIGVLSIRGDEWLAHPGSVGRPRRCSVRILDEQRRPVAAGTTGELFMTDADAGQPTYLGTGPELAEADGYFSVGDLAWQDAEGYVTLVGRRDDAINVGGVQVFPRDVERVLERHAAVRDVRVRALPDARLGEVVRAEVSLRAGDSAEVLAELWRACRTELTRAQLPRTITIVADVRRSAAGKLRKNG</sequence>
<evidence type="ECO:0000313" key="6">
    <source>
        <dbReference type="Proteomes" id="UP000501705"/>
    </source>
</evidence>
<dbReference type="InterPro" id="IPR045851">
    <property type="entry name" value="AMP-bd_C_sf"/>
</dbReference>
<feature type="domain" description="AMP-dependent synthetase/ligase" evidence="3">
    <location>
        <begin position="14"/>
        <end position="107"/>
    </location>
</feature>
<evidence type="ECO:0000256" key="1">
    <source>
        <dbReference type="ARBA" id="ARBA00006432"/>
    </source>
</evidence>
<dbReference type="Proteomes" id="UP000501705">
    <property type="component" value="Chromosome"/>
</dbReference>
<proteinExistence type="inferred from homology"/>
<dbReference type="RefSeq" id="WP_167462901.1">
    <property type="nucleotide sequence ID" value="NZ_CP046171.1"/>
</dbReference>
<dbReference type="SUPFAM" id="SSF56801">
    <property type="entry name" value="Acetyl-CoA synthetase-like"/>
    <property type="match status" value="1"/>
</dbReference>
<evidence type="ECO:0000313" key="5">
    <source>
        <dbReference type="EMBL" id="QIS03818.1"/>
    </source>
</evidence>
<accession>A0A6G9XSC9</accession>
<dbReference type="PANTHER" id="PTHR43201:SF5">
    <property type="entry name" value="MEDIUM-CHAIN ACYL-COA LIGASE ACSF2, MITOCHONDRIAL"/>
    <property type="match status" value="1"/>
</dbReference>
<name>A0A6G9XSC9_NOCBR</name>
<evidence type="ECO:0000256" key="2">
    <source>
        <dbReference type="ARBA" id="ARBA00022598"/>
    </source>
</evidence>
<gene>
    <name evidence="5" type="ORF">F5X71_17140</name>
</gene>
<dbReference type="EMBL" id="CP046171">
    <property type="protein sequence ID" value="QIS03818.1"/>
    <property type="molecule type" value="Genomic_DNA"/>
</dbReference>
<dbReference type="PANTHER" id="PTHR43201">
    <property type="entry name" value="ACYL-COA SYNTHETASE"/>
    <property type="match status" value="1"/>
</dbReference>
<dbReference type="InterPro" id="IPR000873">
    <property type="entry name" value="AMP-dep_synth/lig_dom"/>
</dbReference>
<evidence type="ECO:0000259" key="3">
    <source>
        <dbReference type="Pfam" id="PF00501"/>
    </source>
</evidence>
<dbReference type="Pfam" id="PF13193">
    <property type="entry name" value="AMP-binding_C"/>
    <property type="match status" value="1"/>
</dbReference>
<reference evidence="5 6" key="1">
    <citation type="journal article" date="2019" name="ACS Chem. Biol.">
        <title>Identification and Mobilization of a Cryptic Antibiotic Biosynthesis Gene Locus from a Human-Pathogenic Nocardia Isolate.</title>
        <authorList>
            <person name="Herisse M."/>
            <person name="Ishida K."/>
            <person name="Porter J.L."/>
            <person name="Howden B."/>
            <person name="Hertweck C."/>
            <person name="Stinear T.P."/>
            <person name="Pidot S.J."/>
        </authorList>
    </citation>
    <scope>NUCLEOTIDE SEQUENCE [LARGE SCALE GENOMIC DNA]</scope>
    <source>
        <strain evidence="5 6">AUSMDU00024985</strain>
    </source>
</reference>
<evidence type="ECO:0000259" key="4">
    <source>
        <dbReference type="Pfam" id="PF13193"/>
    </source>
</evidence>